<feature type="compositionally biased region" description="Low complexity" evidence="1">
    <location>
        <begin position="273"/>
        <end position="289"/>
    </location>
</feature>
<accession>A0A9P4YUV2</accession>
<gene>
    <name evidence="2" type="ORF">GMORB2_6234</name>
</gene>
<feature type="region of interest" description="Disordered" evidence="1">
    <location>
        <begin position="29"/>
        <end position="86"/>
    </location>
</feature>
<sequence>MLRTAGPGVGVGLFSRRGTRLASDSLRFTGIGLGDREDGGALRRSGCADDSFDDSDMHSSDGDDGDDDDGEGADDDEHLALIDPEEREEYLVRRAMDRINRAQARGRDDVSLTKTELEALERWRRRIEEEEEEERRERRRRRKHRVSVPLSQLETVSRKSRSSRDGSEPSSSRHPSTDSRASRPSSSRQAYPPLGLFPPPSSASDARSRRRSGTTTSAYRPDGREPSFQYDYVQRPASSASRHVSDSLTSAGGPRSSRNAYQADPYQLHTVGSRAPPASSSAGAAAASSSRRHTASDAAYSSAHQRASAPALPVPGRSGGHDYADETMMMSSDEGGGSRSSEQSTSDDLNSGARIAQAEACAEQR</sequence>
<evidence type="ECO:0000313" key="2">
    <source>
        <dbReference type="EMBL" id="KAF4123533.1"/>
    </source>
</evidence>
<name>A0A9P4YUV2_9HYPO</name>
<dbReference type="EMBL" id="JAANYQ010000006">
    <property type="protein sequence ID" value="KAF4123533.1"/>
    <property type="molecule type" value="Genomic_DNA"/>
</dbReference>
<dbReference type="GeneID" id="55972459"/>
<organism evidence="2 3">
    <name type="scientific">Geosmithia morbida</name>
    <dbReference type="NCBI Taxonomy" id="1094350"/>
    <lineage>
        <taxon>Eukaryota</taxon>
        <taxon>Fungi</taxon>
        <taxon>Dikarya</taxon>
        <taxon>Ascomycota</taxon>
        <taxon>Pezizomycotina</taxon>
        <taxon>Sordariomycetes</taxon>
        <taxon>Hypocreomycetidae</taxon>
        <taxon>Hypocreales</taxon>
        <taxon>Bionectriaceae</taxon>
        <taxon>Geosmithia</taxon>
    </lineage>
</organism>
<feature type="compositionally biased region" description="Acidic residues" evidence="1">
    <location>
        <begin position="62"/>
        <end position="86"/>
    </location>
</feature>
<feature type="compositionally biased region" description="Low complexity" evidence="1">
    <location>
        <begin position="326"/>
        <end position="348"/>
    </location>
</feature>
<reference evidence="2" key="1">
    <citation type="submission" date="2020-03" db="EMBL/GenBank/DDBJ databases">
        <title>Site-based positive gene gene selection in Geosmithia morbida across the United States reveals a broad range of putative effectors and factors for local host and environmental adapation.</title>
        <authorList>
            <person name="Onufrak A."/>
            <person name="Murdoch R.W."/>
            <person name="Gazis R."/>
            <person name="Huff M."/>
            <person name="Staton M."/>
            <person name="Klingeman W."/>
            <person name="Hadziabdic D."/>
        </authorList>
    </citation>
    <scope>NUCLEOTIDE SEQUENCE</scope>
    <source>
        <strain evidence="2">1262</strain>
    </source>
</reference>
<feature type="compositionally biased region" description="Basic residues" evidence="1">
    <location>
        <begin position="137"/>
        <end position="146"/>
    </location>
</feature>
<evidence type="ECO:0000313" key="3">
    <source>
        <dbReference type="Proteomes" id="UP000749293"/>
    </source>
</evidence>
<evidence type="ECO:0000256" key="1">
    <source>
        <dbReference type="SAM" id="MobiDB-lite"/>
    </source>
</evidence>
<comment type="caution">
    <text evidence="2">The sequence shown here is derived from an EMBL/GenBank/DDBJ whole genome shotgun (WGS) entry which is preliminary data.</text>
</comment>
<feature type="compositionally biased region" description="Polar residues" evidence="1">
    <location>
        <begin position="236"/>
        <end position="260"/>
    </location>
</feature>
<protein>
    <submittedName>
        <fullName evidence="2">PRA1 family protein</fullName>
    </submittedName>
</protein>
<dbReference type="OrthoDB" id="63113at2759"/>
<dbReference type="Proteomes" id="UP000749293">
    <property type="component" value="Unassembled WGS sequence"/>
</dbReference>
<keyword evidence="3" id="KW-1185">Reference proteome</keyword>
<dbReference type="RefSeq" id="XP_035322185.1">
    <property type="nucleotide sequence ID" value="XM_035468204.1"/>
</dbReference>
<dbReference type="AlphaFoldDB" id="A0A9P4YUV2"/>
<proteinExistence type="predicted"/>
<feature type="compositionally biased region" description="Basic and acidic residues" evidence="1">
    <location>
        <begin position="100"/>
        <end position="128"/>
    </location>
</feature>
<feature type="region of interest" description="Disordered" evidence="1">
    <location>
        <begin position="100"/>
        <end position="365"/>
    </location>
</feature>